<evidence type="ECO:0000256" key="2">
    <source>
        <dbReference type="SAM" id="Phobius"/>
    </source>
</evidence>
<feature type="coiled-coil region" evidence="1">
    <location>
        <begin position="90"/>
        <end position="140"/>
    </location>
</feature>
<reference evidence="3 4" key="1">
    <citation type="submission" date="2016-10" db="EMBL/GenBank/DDBJ databases">
        <title>Comparative genomics of Bacillus thuringiensis reveals a path to pathogens against multiple invertebrate hosts.</title>
        <authorList>
            <person name="Zheng J."/>
            <person name="Gao Q."/>
            <person name="Liu H."/>
            <person name="Peng D."/>
            <person name="Ruan L."/>
            <person name="Sun M."/>
        </authorList>
    </citation>
    <scope>NUCLEOTIDE SEQUENCE [LARGE SCALE GENOMIC DNA]</scope>
    <source>
        <strain evidence="3">BGSC 4BK1</strain>
    </source>
</reference>
<feature type="transmembrane region" description="Helical" evidence="2">
    <location>
        <begin position="6"/>
        <end position="31"/>
    </location>
</feature>
<evidence type="ECO:0000313" key="4">
    <source>
        <dbReference type="Proteomes" id="UP000194945"/>
    </source>
</evidence>
<dbReference type="RefSeq" id="WP_000930159.1">
    <property type="nucleotide sequence ID" value="NZ_NFDE01000063.1"/>
</dbReference>
<dbReference type="EMBL" id="NFDE01000063">
    <property type="protein sequence ID" value="OTX84802.1"/>
    <property type="molecule type" value="Genomic_DNA"/>
</dbReference>
<accession>A0A242Z132</accession>
<organism evidence="3 4">
    <name type="scientific">Bacillus wiedmannii</name>
    <dbReference type="NCBI Taxonomy" id="1890302"/>
    <lineage>
        <taxon>Bacteria</taxon>
        <taxon>Bacillati</taxon>
        <taxon>Bacillota</taxon>
        <taxon>Bacilli</taxon>
        <taxon>Bacillales</taxon>
        <taxon>Bacillaceae</taxon>
        <taxon>Bacillus</taxon>
        <taxon>Bacillus cereus group</taxon>
    </lineage>
</organism>
<evidence type="ECO:0000313" key="3">
    <source>
        <dbReference type="EMBL" id="OTX84802.1"/>
    </source>
</evidence>
<keyword evidence="2" id="KW-1133">Transmembrane helix</keyword>
<gene>
    <name evidence="3" type="ORF">BK730_23780</name>
</gene>
<proteinExistence type="predicted"/>
<sequence>MLMSLIKVVALILFILGIFLSVIVLMGYASYRSFKILLIKLGEKLKGKNKSQKQELQYGLTDEMKEVLYRGYTPVGKKSLIEETNNLTNNNNVEKQLQFTMEDIEEVEELEDMDNKGLSAETLEIVKKRQEEQKAELIKSLKQEPKNNNNLELKVSEPNQDAFDLIKECQHNLEITNKLEDSAAERELIIMEEPPFIPNPEDYFGPANEPDVSIEEIFSMTSEESQQKEVSKIEAELKELGNIQGTENLGKVARLLIRKAQIEGDYEKVKDLEGMYEDELAKSGYLV</sequence>
<comment type="caution">
    <text evidence="3">The sequence shown here is derived from an EMBL/GenBank/DDBJ whole genome shotgun (WGS) entry which is preliminary data.</text>
</comment>
<dbReference type="AlphaFoldDB" id="A0A242Z132"/>
<keyword evidence="1" id="KW-0175">Coiled coil</keyword>
<protein>
    <submittedName>
        <fullName evidence="3">Uncharacterized protein</fullName>
    </submittedName>
</protein>
<dbReference type="Proteomes" id="UP000194945">
    <property type="component" value="Unassembled WGS sequence"/>
</dbReference>
<keyword evidence="2" id="KW-0472">Membrane</keyword>
<evidence type="ECO:0000256" key="1">
    <source>
        <dbReference type="SAM" id="Coils"/>
    </source>
</evidence>
<name>A0A242Z132_9BACI</name>
<keyword evidence="2" id="KW-0812">Transmembrane</keyword>